<feature type="compositionally biased region" description="Basic and acidic residues" evidence="1">
    <location>
        <begin position="367"/>
        <end position="380"/>
    </location>
</feature>
<protein>
    <submittedName>
        <fullName evidence="2">Uncharacterized protein</fullName>
    </submittedName>
</protein>
<evidence type="ECO:0000313" key="3">
    <source>
        <dbReference type="Proteomes" id="UP001642483"/>
    </source>
</evidence>
<evidence type="ECO:0000256" key="1">
    <source>
        <dbReference type="SAM" id="MobiDB-lite"/>
    </source>
</evidence>
<feature type="compositionally biased region" description="Basic and acidic residues" evidence="1">
    <location>
        <begin position="147"/>
        <end position="162"/>
    </location>
</feature>
<feature type="compositionally biased region" description="Low complexity" evidence="1">
    <location>
        <begin position="191"/>
        <end position="208"/>
    </location>
</feature>
<feature type="compositionally biased region" description="Polar residues" evidence="1">
    <location>
        <begin position="166"/>
        <end position="176"/>
    </location>
</feature>
<accession>A0ABP0F7K6</accession>
<evidence type="ECO:0000313" key="2">
    <source>
        <dbReference type="EMBL" id="CAK8674073.1"/>
    </source>
</evidence>
<feature type="region of interest" description="Disordered" evidence="1">
    <location>
        <begin position="354"/>
        <end position="389"/>
    </location>
</feature>
<comment type="caution">
    <text evidence="2">The sequence shown here is derived from an EMBL/GenBank/DDBJ whole genome shotgun (WGS) entry which is preliminary data.</text>
</comment>
<reference evidence="2 3" key="1">
    <citation type="submission" date="2024-02" db="EMBL/GenBank/DDBJ databases">
        <authorList>
            <person name="Daric V."/>
            <person name="Darras S."/>
        </authorList>
    </citation>
    <scope>NUCLEOTIDE SEQUENCE [LARGE SCALE GENOMIC DNA]</scope>
</reference>
<feature type="compositionally biased region" description="Basic residues" evidence="1">
    <location>
        <begin position="130"/>
        <end position="140"/>
    </location>
</feature>
<dbReference type="Proteomes" id="UP001642483">
    <property type="component" value="Unassembled WGS sequence"/>
</dbReference>
<sequence>MIKRDGRGHSYCAARGEILGSAQDEQLRKHLPRMFSLIKSESQRCSGPHARYTDRISVCSPWPKGLGNPLNPGRARDRELQLFPLNEEFPVSVGEPAEGSLSKRTEAPARVAAASPGNRPPLALVEVKTRPLRRSTRHKSFTGVEYPRGHIEHRRSERELRPRVNPGTTPASGSSEKQSRCACRPGECGVGRRPVSPPSRRSQQGSGTRSERARRRRIDLEEVSSFRQVAAIDRERRRSSARVTSLTFRPEVGRDYPLNLSILLSGGKETNEDSLKFVLRASRIARVLLIEASSHSGCQAHGGDLRACSASSRSRVVWECSPKRVANGRACRVALALSAAAGLIAADLRTLTGRIPPVHGRGQRTSAGREPRPAGRRSEGRAQGNSPSGECYRRAIVRPAVRPRRDRRVWCLRVPGRPCRAGSRPAGDCSQCPAVGALLRCGVVARGARGPRLMSATFPTRLETRTKESNMCASRGAVRNPQGVVKANAGVVRRR</sequence>
<keyword evidence="3" id="KW-1185">Reference proteome</keyword>
<dbReference type="EMBL" id="CAWYQH010000005">
    <property type="protein sequence ID" value="CAK8674073.1"/>
    <property type="molecule type" value="Genomic_DNA"/>
</dbReference>
<name>A0ABP0F7K6_CLALP</name>
<feature type="region of interest" description="Disordered" evidence="1">
    <location>
        <begin position="91"/>
        <end position="216"/>
    </location>
</feature>
<proteinExistence type="predicted"/>
<organism evidence="2 3">
    <name type="scientific">Clavelina lepadiformis</name>
    <name type="common">Light-bulb sea squirt</name>
    <name type="synonym">Ascidia lepadiformis</name>
    <dbReference type="NCBI Taxonomy" id="159417"/>
    <lineage>
        <taxon>Eukaryota</taxon>
        <taxon>Metazoa</taxon>
        <taxon>Chordata</taxon>
        <taxon>Tunicata</taxon>
        <taxon>Ascidiacea</taxon>
        <taxon>Aplousobranchia</taxon>
        <taxon>Clavelinidae</taxon>
        <taxon>Clavelina</taxon>
    </lineage>
</organism>
<gene>
    <name evidence="2" type="ORF">CVLEPA_LOCUS3792</name>
</gene>